<evidence type="ECO:0000313" key="5">
    <source>
        <dbReference type="EMBL" id="MBH0115213.1"/>
    </source>
</evidence>
<feature type="disulfide bond" evidence="2">
    <location>
        <begin position="134"/>
        <end position="148"/>
    </location>
</feature>
<evidence type="ECO:0000259" key="4">
    <source>
        <dbReference type="Pfam" id="PF13472"/>
    </source>
</evidence>
<dbReference type="GO" id="GO:0006629">
    <property type="term" value="P:lipid metabolic process"/>
    <property type="evidence" value="ECO:0007669"/>
    <property type="project" value="TreeGrafter"/>
</dbReference>
<reference evidence="5" key="1">
    <citation type="submission" date="2020-11" db="EMBL/GenBank/DDBJ databases">
        <title>Novosphingobium aureum sp. nov., a marine bacterium isolated from sediment of a salt flat.</title>
        <authorList>
            <person name="Yoo Y."/>
            <person name="Kim J.-J."/>
        </authorList>
    </citation>
    <scope>NUCLEOTIDE SEQUENCE</scope>
    <source>
        <strain evidence="5">YJ-S2-02</strain>
    </source>
</reference>
<protein>
    <submittedName>
        <fullName evidence="5">SGNH/GDSL hydrolase family protein</fullName>
    </submittedName>
</protein>
<organism evidence="5 6">
    <name type="scientific">Novosphingobium aureum</name>
    <dbReference type="NCBI Taxonomy" id="2792964"/>
    <lineage>
        <taxon>Bacteria</taxon>
        <taxon>Pseudomonadati</taxon>
        <taxon>Pseudomonadota</taxon>
        <taxon>Alphaproteobacteria</taxon>
        <taxon>Sphingomonadales</taxon>
        <taxon>Sphingomonadaceae</taxon>
        <taxon>Novosphingobium</taxon>
    </lineage>
</organism>
<dbReference type="PANTHER" id="PTHR37981">
    <property type="entry name" value="LIPASE 2"/>
    <property type="match status" value="1"/>
</dbReference>
<keyword evidence="5" id="KW-0378">Hydrolase</keyword>
<evidence type="ECO:0000256" key="2">
    <source>
        <dbReference type="PIRSR" id="PIRSR637460-2"/>
    </source>
</evidence>
<feature type="domain" description="SGNH hydrolase-type esterase" evidence="4">
    <location>
        <begin position="39"/>
        <end position="273"/>
    </location>
</feature>
<dbReference type="InterPro" id="IPR036514">
    <property type="entry name" value="SGNH_hydro_sf"/>
</dbReference>
<dbReference type="PANTHER" id="PTHR37981:SF1">
    <property type="entry name" value="SGNH HYDROLASE-TYPE ESTERASE DOMAIN-CONTAINING PROTEIN"/>
    <property type="match status" value="1"/>
</dbReference>
<dbReference type="AlphaFoldDB" id="A0A931HH08"/>
<feature type="disulfide bond" evidence="2">
    <location>
        <begin position="196"/>
        <end position="244"/>
    </location>
</feature>
<comment type="caution">
    <text evidence="5">The sequence shown here is derived from an EMBL/GenBank/DDBJ whole genome shotgun (WGS) entry which is preliminary data.</text>
</comment>
<dbReference type="CDD" id="cd01823">
    <property type="entry name" value="SEST_like"/>
    <property type="match status" value="1"/>
</dbReference>
<accession>A0A931HH08</accession>
<name>A0A931HH08_9SPHN</name>
<feature type="disulfide bond" evidence="2">
    <location>
        <begin position="61"/>
        <end position="85"/>
    </location>
</feature>
<feature type="active site" description="Nucleophile" evidence="1">
    <location>
        <position position="43"/>
    </location>
</feature>
<keyword evidence="2" id="KW-1015">Disulfide bond</keyword>
<dbReference type="Pfam" id="PF13472">
    <property type="entry name" value="Lipase_GDSL_2"/>
    <property type="match status" value="1"/>
</dbReference>
<dbReference type="Proteomes" id="UP000617634">
    <property type="component" value="Unassembled WGS sequence"/>
</dbReference>
<feature type="active site" evidence="1">
    <location>
        <position position="266"/>
    </location>
</feature>
<evidence type="ECO:0000313" key="6">
    <source>
        <dbReference type="Proteomes" id="UP000617634"/>
    </source>
</evidence>
<dbReference type="InterPro" id="IPR037460">
    <property type="entry name" value="SEST-like"/>
</dbReference>
<evidence type="ECO:0000256" key="1">
    <source>
        <dbReference type="PIRSR" id="PIRSR637460-1"/>
    </source>
</evidence>
<keyword evidence="3" id="KW-0732">Signal</keyword>
<dbReference type="GO" id="GO:0016788">
    <property type="term" value="F:hydrolase activity, acting on ester bonds"/>
    <property type="evidence" value="ECO:0007669"/>
    <property type="project" value="InterPro"/>
</dbReference>
<keyword evidence="6" id="KW-1185">Reference proteome</keyword>
<gene>
    <name evidence="5" type="ORF">I5E68_19965</name>
</gene>
<dbReference type="PROSITE" id="PS51257">
    <property type="entry name" value="PROKAR_LIPOPROTEIN"/>
    <property type="match status" value="1"/>
</dbReference>
<evidence type="ECO:0000256" key="3">
    <source>
        <dbReference type="SAM" id="SignalP"/>
    </source>
</evidence>
<dbReference type="EMBL" id="JADZGI010000016">
    <property type="protein sequence ID" value="MBH0115213.1"/>
    <property type="molecule type" value="Genomic_DNA"/>
</dbReference>
<feature type="signal peptide" evidence="3">
    <location>
        <begin position="1"/>
        <end position="21"/>
    </location>
</feature>
<sequence>MRDLKWCFGCLLTLLSIAACAIPRSTHVGPISPASIYVAMGSSYAAGPGITTSADQPRNRCARSTDNYAHVLARKLNLRLIDVSCSGATTEHVLRPWNELPPQVEALTVDTKLVTATIGGNDVGYFGMLWSASCTTVSVPAASRNFKCPSPPAGPDAWSKVEAGMRQIAAEVHRRSPTARLVFVDYLSVLPATGTCGNAPMGPDTARSIAAVAQRLARLTKRVAAETQADVIQASTLSAHHDACSRDPWITGFPTERSAPGFVPYHPNERGMTAVADALMQRLVTVP</sequence>
<dbReference type="InterPro" id="IPR013830">
    <property type="entry name" value="SGNH_hydro"/>
</dbReference>
<feature type="chain" id="PRO_5036679028" evidence="3">
    <location>
        <begin position="22"/>
        <end position="287"/>
    </location>
</feature>
<dbReference type="Gene3D" id="3.40.50.1110">
    <property type="entry name" value="SGNH hydrolase"/>
    <property type="match status" value="1"/>
</dbReference>
<proteinExistence type="predicted"/>
<dbReference type="RefSeq" id="WP_197167473.1">
    <property type="nucleotide sequence ID" value="NZ_JADZGI010000016.1"/>
</dbReference>
<dbReference type="SUPFAM" id="SSF52266">
    <property type="entry name" value="SGNH hydrolase"/>
    <property type="match status" value="1"/>
</dbReference>